<feature type="region of interest" description="Disordered" evidence="1">
    <location>
        <begin position="766"/>
        <end position="799"/>
    </location>
</feature>
<evidence type="ECO:0000313" key="2">
    <source>
        <dbReference type="EMBL" id="OLP76424.1"/>
    </source>
</evidence>
<feature type="region of interest" description="Disordered" evidence="1">
    <location>
        <begin position="595"/>
        <end position="694"/>
    </location>
</feature>
<organism evidence="2 3">
    <name type="scientific">Symbiodinium microadriaticum</name>
    <name type="common">Dinoflagellate</name>
    <name type="synonym">Zooxanthella microadriatica</name>
    <dbReference type="NCBI Taxonomy" id="2951"/>
    <lineage>
        <taxon>Eukaryota</taxon>
        <taxon>Sar</taxon>
        <taxon>Alveolata</taxon>
        <taxon>Dinophyceae</taxon>
        <taxon>Suessiales</taxon>
        <taxon>Symbiodiniaceae</taxon>
        <taxon>Symbiodinium</taxon>
    </lineage>
</organism>
<dbReference type="AlphaFoldDB" id="A0A1Q9C0H6"/>
<protein>
    <submittedName>
        <fullName evidence="2">Reticulocyte-binding protein 2-like a</fullName>
    </submittedName>
</protein>
<feature type="compositionally biased region" description="Polar residues" evidence="1">
    <location>
        <begin position="20"/>
        <end position="30"/>
    </location>
</feature>
<feature type="region of interest" description="Disordered" evidence="1">
    <location>
        <begin position="1"/>
        <end position="479"/>
    </location>
</feature>
<feature type="compositionally biased region" description="Basic and acidic residues" evidence="1">
    <location>
        <begin position="458"/>
        <end position="479"/>
    </location>
</feature>
<feature type="compositionally biased region" description="Polar residues" evidence="1">
    <location>
        <begin position="100"/>
        <end position="120"/>
    </location>
</feature>
<feature type="compositionally biased region" description="Low complexity" evidence="1">
    <location>
        <begin position="681"/>
        <end position="692"/>
    </location>
</feature>
<sequence length="799" mass="91761">MDDDFDRFLEASNDDEESFFQPTWNASASSRDIPGHGRSPVRGGSPSYRGKYAGAGGGYRSSDPLASIDLSSLPIPERTAPKSKVKSTAAASRGRAEPSASPTVRSGMRQSSDRATTPSAKSEPAKTKPSPTANSDSESSLSHGHSDGDATGTGAMASIFANFKAEMEQQLRESAEEQKRQEEERERKRKEDEEKRRKEVEEEERRKKELEEEERRKKEAEEEERRRKEVEEEERRKKEVEEEERRKKEVEEEERRKKELQEEERRKKTMEDEKRKKKEAEEEERRNKEAEEGARRRREMEEEARKNKESDQEEARKMEAEKEELRRKEEEARKEREVAEAEQSRRKVEDEQRKEVETRRRAEELEAKRRREDEQRKREAAEVAEELQRRELAEAERREQERRRQAEEQEAVETKRKLDERRSMESEALDRKIDEERNRSEHIPRPQIEIGQLGTAADVKENAAKRAEEAKDHTKGASKDEAIGDWKQVRQVPHQVQNAIFDLDIKRQEIAEMKDLRTKTREDQLYDEEAAHRLVLLFFSVRAWSENCEGGRVRKAGVPGASSQMQVCRKFAESAAVAHDWARYNECCRSPKRFQQDHTHKAHRSSPSPPREGGTKSVDDGGDHHLETEDAEETQRGGDLSLDQHDLVRPVMNDLKQRGGDPHHKGDDVVDVETETREQTSPASSSAMSAGAKFGQKIKRKLEEDRRRTLKVGGLTVKLPARAGEPARGSLAAKVQRVSSSMASSSQAAPVQESLQAKMRRMAALLDAGEETLNKTGKRHSSSKGERPPLRRRRHLSAK</sequence>
<name>A0A1Q9C0H6_SYMMI</name>
<reference evidence="2 3" key="1">
    <citation type="submission" date="2016-02" db="EMBL/GenBank/DDBJ databases">
        <title>Genome analysis of coral dinoflagellate symbionts highlights evolutionary adaptations to a symbiotic lifestyle.</title>
        <authorList>
            <person name="Aranda M."/>
            <person name="Li Y."/>
            <person name="Liew Y.J."/>
            <person name="Baumgarten S."/>
            <person name="Simakov O."/>
            <person name="Wilson M."/>
            <person name="Piel J."/>
            <person name="Ashoor H."/>
            <person name="Bougouffa S."/>
            <person name="Bajic V.B."/>
            <person name="Ryu T."/>
            <person name="Ravasi T."/>
            <person name="Bayer T."/>
            <person name="Micklem G."/>
            <person name="Kim H."/>
            <person name="Bhak J."/>
            <person name="Lajeunesse T.C."/>
            <person name="Voolstra C.R."/>
        </authorList>
    </citation>
    <scope>NUCLEOTIDE SEQUENCE [LARGE SCALE GENOMIC DNA]</scope>
    <source>
        <strain evidence="2 3">CCMP2467</strain>
    </source>
</reference>
<feature type="compositionally biased region" description="Basic and acidic residues" evidence="1">
    <location>
        <begin position="165"/>
        <end position="444"/>
    </location>
</feature>
<comment type="caution">
    <text evidence="2">The sequence shown here is derived from an EMBL/GenBank/DDBJ whole genome shotgun (WGS) entry which is preliminary data.</text>
</comment>
<feature type="compositionally biased region" description="Basic and acidic residues" evidence="1">
    <location>
        <begin position="655"/>
        <end position="678"/>
    </location>
</feature>
<dbReference type="OMA" id="WSENCEG"/>
<proteinExistence type="predicted"/>
<keyword evidence="3" id="KW-1185">Reference proteome</keyword>
<evidence type="ECO:0000313" key="3">
    <source>
        <dbReference type="Proteomes" id="UP000186817"/>
    </source>
</evidence>
<dbReference type="Proteomes" id="UP000186817">
    <property type="component" value="Unassembled WGS sequence"/>
</dbReference>
<gene>
    <name evidence="2" type="ORF">AK812_SmicGene43645</name>
</gene>
<evidence type="ECO:0000256" key="1">
    <source>
        <dbReference type="SAM" id="MobiDB-lite"/>
    </source>
</evidence>
<dbReference type="EMBL" id="LSRX01002028">
    <property type="protein sequence ID" value="OLP76424.1"/>
    <property type="molecule type" value="Genomic_DNA"/>
</dbReference>
<dbReference type="PANTHER" id="PTHR38758">
    <property type="entry name" value="PUTATIVE-RELATED"/>
    <property type="match status" value="1"/>
</dbReference>
<feature type="compositionally biased region" description="Basic and acidic residues" evidence="1">
    <location>
        <begin position="613"/>
        <end position="648"/>
    </location>
</feature>
<dbReference type="PANTHER" id="PTHR38758:SF1">
    <property type="entry name" value="PROTEIN, PUTATIVE-RELATED"/>
    <property type="match status" value="1"/>
</dbReference>
<accession>A0A1Q9C0H6</accession>
<feature type="compositionally biased region" description="Basic residues" evidence="1">
    <location>
        <begin position="790"/>
        <end position="799"/>
    </location>
</feature>